<dbReference type="InterPro" id="IPR036390">
    <property type="entry name" value="WH_DNA-bd_sf"/>
</dbReference>
<evidence type="ECO:0000259" key="4">
    <source>
        <dbReference type="SMART" id="SM00347"/>
    </source>
</evidence>
<dbReference type="SMART" id="SM00347">
    <property type="entry name" value="HTH_MARR"/>
    <property type="match status" value="1"/>
</dbReference>
<name>A0A1I6HNH4_9FIRM</name>
<dbReference type="Gene3D" id="1.10.10.10">
    <property type="entry name" value="Winged helix-like DNA-binding domain superfamily/Winged helix DNA-binding domain"/>
    <property type="match status" value="1"/>
</dbReference>
<dbReference type="InterPro" id="IPR052067">
    <property type="entry name" value="Metal_resp_HTH_trans_reg"/>
</dbReference>
<dbReference type="PANTHER" id="PTHR35790">
    <property type="entry name" value="HTH-TYPE TRANSCRIPTIONAL REGULATOR PCHR"/>
    <property type="match status" value="1"/>
</dbReference>
<keyword evidence="2 5" id="KW-0238">DNA-binding</keyword>
<reference evidence="5 6" key="1">
    <citation type="submission" date="2016-10" db="EMBL/GenBank/DDBJ databases">
        <authorList>
            <person name="de Groot N.N."/>
        </authorList>
    </citation>
    <scope>NUCLEOTIDE SEQUENCE [LARGE SCALE GENOMIC DNA]</scope>
    <source>
        <strain evidence="5 6">743A</strain>
    </source>
</reference>
<feature type="domain" description="HTH marR-type" evidence="4">
    <location>
        <begin position="24"/>
        <end position="128"/>
    </location>
</feature>
<evidence type="ECO:0000256" key="2">
    <source>
        <dbReference type="ARBA" id="ARBA00023125"/>
    </source>
</evidence>
<evidence type="ECO:0000313" key="6">
    <source>
        <dbReference type="Proteomes" id="UP000199659"/>
    </source>
</evidence>
<dbReference type="RefSeq" id="WP_092558758.1">
    <property type="nucleotide sequence ID" value="NZ_FOYZ01000001.1"/>
</dbReference>
<sequence length="156" mass="17983">MENNFAIIEKLNSFFYLMCKNSARSKRDYNIGIPLHRSEIHTLECIENHKECNASTLSKILGITNGALNQMTTKLIQKGLVEQYQHPVNHKEVFYKLTLLGKTANEEHAKHHAAIYSNIISYIEQLDPGQQTAIDDFLDYIITSIRDDCWINETQI</sequence>
<dbReference type="Proteomes" id="UP000199659">
    <property type="component" value="Unassembled WGS sequence"/>
</dbReference>
<evidence type="ECO:0000256" key="3">
    <source>
        <dbReference type="ARBA" id="ARBA00023163"/>
    </source>
</evidence>
<proteinExistence type="predicted"/>
<dbReference type="GO" id="GO:0003700">
    <property type="term" value="F:DNA-binding transcription factor activity"/>
    <property type="evidence" value="ECO:0007669"/>
    <property type="project" value="InterPro"/>
</dbReference>
<keyword evidence="6" id="KW-1185">Reference proteome</keyword>
<accession>A0A1I6HNH4</accession>
<keyword evidence="3" id="KW-0804">Transcription</keyword>
<dbReference type="PANTHER" id="PTHR35790:SF4">
    <property type="entry name" value="HTH-TYPE TRANSCRIPTIONAL REGULATOR PCHR"/>
    <property type="match status" value="1"/>
</dbReference>
<gene>
    <name evidence="5" type="ORF">SAMN05661086_00126</name>
</gene>
<evidence type="ECO:0000313" key="5">
    <source>
        <dbReference type="EMBL" id="SFR56029.1"/>
    </source>
</evidence>
<dbReference type="OrthoDB" id="34291at2"/>
<dbReference type="EMBL" id="FOYZ01000001">
    <property type="protein sequence ID" value="SFR56029.1"/>
    <property type="molecule type" value="Genomic_DNA"/>
</dbReference>
<keyword evidence="1" id="KW-0805">Transcription regulation</keyword>
<dbReference type="STRING" id="37658.SAMN05661086_00126"/>
<dbReference type="AlphaFoldDB" id="A0A1I6HNH4"/>
<organism evidence="5 6">
    <name type="scientific">Anaeromicropila populeti</name>
    <dbReference type="NCBI Taxonomy" id="37658"/>
    <lineage>
        <taxon>Bacteria</taxon>
        <taxon>Bacillati</taxon>
        <taxon>Bacillota</taxon>
        <taxon>Clostridia</taxon>
        <taxon>Lachnospirales</taxon>
        <taxon>Lachnospiraceae</taxon>
        <taxon>Anaeromicropila</taxon>
    </lineage>
</organism>
<dbReference type="Pfam" id="PF01047">
    <property type="entry name" value="MarR"/>
    <property type="match status" value="1"/>
</dbReference>
<evidence type="ECO:0000256" key="1">
    <source>
        <dbReference type="ARBA" id="ARBA00023015"/>
    </source>
</evidence>
<dbReference type="SUPFAM" id="SSF46785">
    <property type="entry name" value="Winged helix' DNA-binding domain"/>
    <property type="match status" value="1"/>
</dbReference>
<dbReference type="GO" id="GO:0003677">
    <property type="term" value="F:DNA binding"/>
    <property type="evidence" value="ECO:0007669"/>
    <property type="project" value="UniProtKB-KW"/>
</dbReference>
<protein>
    <submittedName>
        <fullName evidence="5">DNA-binding transcriptional regulator, MarR family</fullName>
    </submittedName>
</protein>
<dbReference type="InterPro" id="IPR000835">
    <property type="entry name" value="HTH_MarR-typ"/>
</dbReference>
<dbReference type="InterPro" id="IPR036388">
    <property type="entry name" value="WH-like_DNA-bd_sf"/>
</dbReference>